<dbReference type="SUPFAM" id="SSF56112">
    <property type="entry name" value="Protein kinase-like (PK-like)"/>
    <property type="match status" value="1"/>
</dbReference>
<evidence type="ECO:0000256" key="3">
    <source>
        <dbReference type="ARBA" id="ARBA00022741"/>
    </source>
</evidence>
<dbReference type="InterPro" id="IPR000719">
    <property type="entry name" value="Prot_kinase_dom"/>
</dbReference>
<keyword evidence="3" id="KW-0547">Nucleotide-binding</keyword>
<evidence type="ECO:0000313" key="7">
    <source>
        <dbReference type="EMBL" id="PLW12789.1"/>
    </source>
</evidence>
<protein>
    <recommendedName>
        <fullName evidence="6">Protein kinase domain-containing protein</fullName>
    </recommendedName>
</protein>
<dbReference type="GO" id="GO:0005524">
    <property type="term" value="F:ATP binding"/>
    <property type="evidence" value="ECO:0007669"/>
    <property type="project" value="UniProtKB-KW"/>
</dbReference>
<organism evidence="7 8">
    <name type="scientific">Puccinia coronata f. sp. avenae</name>
    <dbReference type="NCBI Taxonomy" id="200324"/>
    <lineage>
        <taxon>Eukaryota</taxon>
        <taxon>Fungi</taxon>
        <taxon>Dikarya</taxon>
        <taxon>Basidiomycota</taxon>
        <taxon>Pucciniomycotina</taxon>
        <taxon>Pucciniomycetes</taxon>
        <taxon>Pucciniales</taxon>
        <taxon>Pucciniaceae</taxon>
        <taxon>Puccinia</taxon>
    </lineage>
</organism>
<evidence type="ECO:0000256" key="1">
    <source>
        <dbReference type="ARBA" id="ARBA00022527"/>
    </source>
</evidence>
<evidence type="ECO:0000256" key="5">
    <source>
        <dbReference type="ARBA" id="ARBA00022840"/>
    </source>
</evidence>
<dbReference type="GO" id="GO:0007059">
    <property type="term" value="P:chromosome segregation"/>
    <property type="evidence" value="ECO:0007669"/>
    <property type="project" value="TreeGrafter"/>
</dbReference>
<dbReference type="PANTHER" id="PTHR22974:SF21">
    <property type="entry name" value="DUAL SPECIFICITY PROTEIN KINASE TTK"/>
    <property type="match status" value="1"/>
</dbReference>
<dbReference type="Pfam" id="PF00069">
    <property type="entry name" value="Pkinase"/>
    <property type="match status" value="1"/>
</dbReference>
<keyword evidence="2" id="KW-0808">Transferase</keyword>
<dbReference type="OrthoDB" id="20524at2759"/>
<gene>
    <name evidence="7" type="ORF">PCANC_16967</name>
</gene>
<dbReference type="Gene3D" id="1.10.510.10">
    <property type="entry name" value="Transferase(Phosphotransferase) domain 1"/>
    <property type="match status" value="1"/>
</dbReference>
<dbReference type="Gene3D" id="3.30.200.20">
    <property type="entry name" value="Phosphorylase Kinase, domain 1"/>
    <property type="match status" value="1"/>
</dbReference>
<dbReference type="GO" id="GO:0007094">
    <property type="term" value="P:mitotic spindle assembly checkpoint signaling"/>
    <property type="evidence" value="ECO:0007669"/>
    <property type="project" value="TreeGrafter"/>
</dbReference>
<dbReference type="EMBL" id="PGCJ01000971">
    <property type="protein sequence ID" value="PLW12789.1"/>
    <property type="molecule type" value="Genomic_DNA"/>
</dbReference>
<dbReference type="GO" id="GO:0005634">
    <property type="term" value="C:nucleus"/>
    <property type="evidence" value="ECO:0007669"/>
    <property type="project" value="TreeGrafter"/>
</dbReference>
<feature type="domain" description="Protein kinase" evidence="6">
    <location>
        <begin position="1"/>
        <end position="188"/>
    </location>
</feature>
<evidence type="ECO:0000256" key="2">
    <source>
        <dbReference type="ARBA" id="ARBA00022679"/>
    </source>
</evidence>
<evidence type="ECO:0000256" key="4">
    <source>
        <dbReference type="ARBA" id="ARBA00022777"/>
    </source>
</evidence>
<evidence type="ECO:0000259" key="6">
    <source>
        <dbReference type="PROSITE" id="PS50011"/>
    </source>
</evidence>
<dbReference type="SMART" id="SM00220">
    <property type="entry name" value="S_TKc"/>
    <property type="match status" value="1"/>
</dbReference>
<dbReference type="GO" id="GO:0033316">
    <property type="term" value="P:meiotic spindle assembly checkpoint signaling"/>
    <property type="evidence" value="ECO:0007669"/>
    <property type="project" value="TreeGrafter"/>
</dbReference>
<keyword evidence="8" id="KW-1185">Reference proteome</keyword>
<dbReference type="GO" id="GO:0034501">
    <property type="term" value="P:protein localization to kinetochore"/>
    <property type="evidence" value="ECO:0007669"/>
    <property type="project" value="TreeGrafter"/>
</dbReference>
<keyword evidence="1" id="KW-0723">Serine/threonine-protein kinase</keyword>
<dbReference type="GO" id="GO:0000776">
    <property type="term" value="C:kinetochore"/>
    <property type="evidence" value="ECO:0007669"/>
    <property type="project" value="TreeGrafter"/>
</dbReference>
<dbReference type="GO" id="GO:0004712">
    <property type="term" value="F:protein serine/threonine/tyrosine kinase activity"/>
    <property type="evidence" value="ECO:0007669"/>
    <property type="project" value="TreeGrafter"/>
</dbReference>
<dbReference type="STRING" id="200324.A0A2N5SHV3"/>
<dbReference type="PROSITE" id="PS50011">
    <property type="entry name" value="PROTEIN_KINASE_DOM"/>
    <property type="match status" value="1"/>
</dbReference>
<proteinExistence type="predicted"/>
<dbReference type="PROSITE" id="PS00108">
    <property type="entry name" value="PROTEIN_KINASE_ST"/>
    <property type="match status" value="1"/>
</dbReference>
<dbReference type="Proteomes" id="UP000235388">
    <property type="component" value="Unassembled WGS sequence"/>
</dbReference>
<name>A0A2N5SHV3_9BASI</name>
<dbReference type="GO" id="GO:0004674">
    <property type="term" value="F:protein serine/threonine kinase activity"/>
    <property type="evidence" value="ECO:0007669"/>
    <property type="project" value="UniProtKB-KW"/>
</dbReference>
<dbReference type="InterPro" id="IPR011009">
    <property type="entry name" value="Kinase-like_dom_sf"/>
</dbReference>
<dbReference type="PANTHER" id="PTHR22974">
    <property type="entry name" value="MIXED LINEAGE PROTEIN KINASE"/>
    <property type="match status" value="1"/>
</dbReference>
<keyword evidence="4" id="KW-0418">Kinase</keyword>
<comment type="caution">
    <text evidence="7">The sequence shown here is derived from an EMBL/GenBank/DDBJ whole genome shotgun (WGS) entry which is preliminary data.</text>
</comment>
<dbReference type="AlphaFoldDB" id="A0A2N5SHV3"/>
<evidence type="ECO:0000313" key="8">
    <source>
        <dbReference type="Proteomes" id="UP000235388"/>
    </source>
</evidence>
<sequence length="188" mass="21661">MADRSLKLVAIKVVGLKQPNQHTCQTFHLEIALLNRLRGHNRVINLIEFSMDNVRRKVQLVMEHRETYLNQFLNRQMGKPISSWFIKHIGEQMLEAVHAVHKMGIIHTDLKPANFILVQVSVKIIHFGITKDRPPLIKNPEVKNQMINYFLAWATNVNMVSCISAKKASRQRANRDLSMACLKALLAY</sequence>
<accession>A0A2N5SHV3</accession>
<reference evidence="7 8" key="1">
    <citation type="submission" date="2017-11" db="EMBL/GenBank/DDBJ databases">
        <title>De novo assembly and phasing of dikaryotic genomes from two isolates of Puccinia coronata f. sp. avenae, the causal agent of oat crown rust.</title>
        <authorList>
            <person name="Miller M.E."/>
            <person name="Zhang Y."/>
            <person name="Omidvar V."/>
            <person name="Sperschneider J."/>
            <person name="Schwessinger B."/>
            <person name="Raley C."/>
            <person name="Palmer J.M."/>
            <person name="Garnica D."/>
            <person name="Upadhyaya N."/>
            <person name="Rathjen J."/>
            <person name="Taylor J.M."/>
            <person name="Park R.F."/>
            <person name="Dodds P.N."/>
            <person name="Hirsch C.D."/>
            <person name="Kianian S.F."/>
            <person name="Figueroa M."/>
        </authorList>
    </citation>
    <scope>NUCLEOTIDE SEQUENCE [LARGE SCALE GENOMIC DNA]</scope>
    <source>
        <strain evidence="7">12NC29</strain>
    </source>
</reference>
<dbReference type="InterPro" id="IPR008271">
    <property type="entry name" value="Ser/Thr_kinase_AS"/>
</dbReference>
<keyword evidence="5" id="KW-0067">ATP-binding</keyword>